<sequence length="461" mass="50365">MSINQDQMLQAIYDTLFSAFTSPPAQAQGQGGSQADQTYLTLEWPGLQIDVAQFANPWSPQNPQGSTAATENLSFLVDKVPSLNPIYSPNGQNISDIYNLVVNAQVVPPPLDPKAKQQYDQAIAFLQADGTDYDASGKPITVKVDSPVYAAYKRKKKAYDDAVAALMSNYFQYDMSKPEDQRKWAILGPAFIDSVNTAWGDWTNAQKTQVEDKLAILAQSSNNQVGVVFDAAKTQFNNLRKASLTNPGKVYWASYASPSNWFASSASEEWTTVTIDSKSLHRSEHSDYTNMSAGGSASWGLWSVGGSFSKEDSHQSMDETTTELTVSFKFARVDITRPWLNFLLFSMKGWNLGQAFPASGLSNGTKTQPLGMPFPNLPTSFIAVRDMKITATWGHEDSSFISSKLETSASLGWGPFAISGSYSQGSEDKKFNSDFDGRTISNDGLQIIGWVNTIVPACPPA</sequence>
<proteinExistence type="predicted"/>
<dbReference type="AlphaFoldDB" id="A0AAW9QKE0"/>
<dbReference type="RefSeq" id="WP_332864902.1">
    <property type="nucleotide sequence ID" value="NZ_JBAFSM010000015.1"/>
</dbReference>
<gene>
    <name evidence="1" type="ORF">V0288_09845</name>
</gene>
<evidence type="ECO:0000313" key="2">
    <source>
        <dbReference type="Proteomes" id="UP001328733"/>
    </source>
</evidence>
<name>A0AAW9QKE0_9CHRO</name>
<dbReference type="Proteomes" id="UP001328733">
    <property type="component" value="Unassembled WGS sequence"/>
</dbReference>
<reference evidence="1 2" key="1">
    <citation type="submission" date="2024-01" db="EMBL/GenBank/DDBJ databases">
        <title>Genomic insights into the taxonomy and metabolism of the cyanobacterium Pannus brasiliensis CCIBt3594.</title>
        <authorList>
            <person name="Machado M."/>
            <person name="Botero N.B."/>
            <person name="Andreote A.P.D."/>
            <person name="Feitosa A.M.T."/>
            <person name="Popin R."/>
            <person name="Sivonen K."/>
            <person name="Fiore M.F."/>
        </authorList>
    </citation>
    <scope>NUCLEOTIDE SEQUENCE [LARGE SCALE GENOMIC DNA]</scope>
    <source>
        <strain evidence="1 2">CCIBt3594</strain>
    </source>
</reference>
<evidence type="ECO:0000313" key="1">
    <source>
        <dbReference type="EMBL" id="MEG3437420.1"/>
    </source>
</evidence>
<dbReference type="EMBL" id="JBAFSM010000015">
    <property type="protein sequence ID" value="MEG3437420.1"/>
    <property type="molecule type" value="Genomic_DNA"/>
</dbReference>
<protein>
    <submittedName>
        <fullName evidence="1">Uncharacterized protein</fullName>
    </submittedName>
</protein>
<keyword evidence="2" id="KW-1185">Reference proteome</keyword>
<organism evidence="1 2">
    <name type="scientific">Pannus brasiliensis CCIBt3594</name>
    <dbReference type="NCBI Taxonomy" id="1427578"/>
    <lineage>
        <taxon>Bacteria</taxon>
        <taxon>Bacillati</taxon>
        <taxon>Cyanobacteriota</taxon>
        <taxon>Cyanophyceae</taxon>
        <taxon>Oscillatoriophycideae</taxon>
        <taxon>Chroococcales</taxon>
        <taxon>Microcystaceae</taxon>
        <taxon>Pannus</taxon>
    </lineage>
</organism>
<comment type="caution">
    <text evidence="1">The sequence shown here is derived from an EMBL/GenBank/DDBJ whole genome shotgun (WGS) entry which is preliminary data.</text>
</comment>
<accession>A0AAW9QKE0</accession>